<dbReference type="RefSeq" id="WP_013569296.1">
    <property type="nucleotide sequence ID" value="NC_014963.1"/>
</dbReference>
<gene>
    <name evidence="3" type="ordered locus">AciPR4_2790</name>
</gene>
<dbReference type="EMBL" id="CP002467">
    <property type="protein sequence ID" value="ADV83563.1"/>
    <property type="molecule type" value="Genomic_DNA"/>
</dbReference>
<organism evidence="3 4">
    <name type="scientific">Terriglobus saanensis (strain ATCC BAA-1853 / DSM 23119 / SP1PR4)</name>
    <dbReference type="NCBI Taxonomy" id="401053"/>
    <lineage>
        <taxon>Bacteria</taxon>
        <taxon>Pseudomonadati</taxon>
        <taxon>Acidobacteriota</taxon>
        <taxon>Terriglobia</taxon>
        <taxon>Terriglobales</taxon>
        <taxon>Acidobacteriaceae</taxon>
        <taxon>Terriglobus</taxon>
    </lineage>
</organism>
<keyword evidence="4" id="KW-1185">Reference proteome</keyword>
<dbReference type="InterPro" id="IPR015943">
    <property type="entry name" value="WD40/YVTN_repeat-like_dom_sf"/>
</dbReference>
<name>E8V3F0_TERSS</name>
<dbReference type="eggNOG" id="COG1520">
    <property type="taxonomic scope" value="Bacteria"/>
</dbReference>
<dbReference type="SMART" id="SM00458">
    <property type="entry name" value="RICIN"/>
    <property type="match status" value="1"/>
</dbReference>
<evidence type="ECO:0000259" key="2">
    <source>
        <dbReference type="SMART" id="SM00458"/>
    </source>
</evidence>
<sequence length="674" mass="70773">MSYLSSFVSRAAALSGCIFMLSIFQPKISHAQAGVFTQHNDPFRDGVNASETILTPVNVNTTTFGIVAKVQLDDQIYAQLLVDPSVTIGGVKRNVLYAATTNNSLYALDANTGAQIWKVNLGTAFTVSNNGATCTDMLGSAGTIGTPVINTATNAIYVVAQTWDATTSTSTHKLHALDLSTGAEHTGSPVVIQATGFNSRAELQRPGLLFANNNIYIAFGSHCDQGTYKGFLFAYNATSLAQIGVFNAAPTTNGNAFWEAGTGPTSDAAGNIYNVTGNGTFDGVTNFSESLLKSDANLNLLDWGTPSDFSQLDAADQDFSSSGAVYIPGKNLVVAGGKDGVLRVFNAANLGHLGNNLQNIQATSSHIHSIIYFNNNAIIWGQNDFAKIFPFTGSTLASAPVFTGTTQAVGHPGGSLSVSANGVTNSILWASTNTGAGPDGQGAWHASVAGILHAYALSSTSMTEIWNSQLNATRDTCNFYAKFNAPTVANGMVYLASFGTAQTKSGQVCFYGLLPNSPGANLIPDGTYFVQSIQSNLVLDVPGLSTTSGTVVQQYTLNNGKNQQWKLKNLGNNVVTLTNVTSNLVLDVVGASKANSALVDQATLVANQTSQEWTVTATTSGSFVLTNKNSGLALDVDGGGVTVGEQIDQFPYNNHTWQQWRFLPLSASVSAVQK</sequence>
<dbReference type="OrthoDB" id="5557059at2"/>
<evidence type="ECO:0000313" key="4">
    <source>
        <dbReference type="Proteomes" id="UP000006844"/>
    </source>
</evidence>
<dbReference type="SUPFAM" id="SSF50998">
    <property type="entry name" value="Quinoprotein alcohol dehydrogenase-like"/>
    <property type="match status" value="1"/>
</dbReference>
<dbReference type="HOGENOM" id="CLU_021031_0_0_0"/>
<keyword evidence="3" id="KW-0430">Lectin</keyword>
<evidence type="ECO:0000313" key="3">
    <source>
        <dbReference type="EMBL" id="ADV83563.1"/>
    </source>
</evidence>
<feature type="signal peptide" evidence="1">
    <location>
        <begin position="1"/>
        <end position="31"/>
    </location>
</feature>
<dbReference type="STRING" id="401053.AciPR4_2790"/>
<protein>
    <submittedName>
        <fullName evidence="3">Ricin B lectin</fullName>
    </submittedName>
</protein>
<dbReference type="KEGG" id="tsa:AciPR4_2790"/>
<feature type="domain" description="Ricin B lectin" evidence="2">
    <location>
        <begin position="526"/>
        <end position="663"/>
    </location>
</feature>
<dbReference type="SUPFAM" id="SSF50370">
    <property type="entry name" value="Ricin B-like lectins"/>
    <property type="match status" value="1"/>
</dbReference>
<proteinExistence type="predicted"/>
<dbReference type="CDD" id="cd00161">
    <property type="entry name" value="beta-trefoil_Ricin-like"/>
    <property type="match status" value="1"/>
</dbReference>
<dbReference type="AlphaFoldDB" id="E8V3F0"/>
<dbReference type="InterPro" id="IPR000772">
    <property type="entry name" value="Ricin_B_lectin"/>
</dbReference>
<accession>E8V3F0</accession>
<dbReference type="Proteomes" id="UP000006844">
    <property type="component" value="Chromosome"/>
</dbReference>
<dbReference type="Gene3D" id="2.130.10.10">
    <property type="entry name" value="YVTN repeat-like/Quinoprotein amine dehydrogenase"/>
    <property type="match status" value="1"/>
</dbReference>
<dbReference type="InterPro" id="IPR011047">
    <property type="entry name" value="Quinoprotein_ADH-like_sf"/>
</dbReference>
<dbReference type="PROSITE" id="PS50231">
    <property type="entry name" value="RICIN_B_LECTIN"/>
    <property type="match status" value="1"/>
</dbReference>
<dbReference type="SMART" id="SM00564">
    <property type="entry name" value="PQQ"/>
    <property type="match status" value="2"/>
</dbReference>
<feature type="chain" id="PRO_5003229137" evidence="1">
    <location>
        <begin position="32"/>
        <end position="674"/>
    </location>
</feature>
<reference evidence="3 4" key="1">
    <citation type="journal article" date="2012" name="Stand. Genomic Sci.">
        <title>Complete genome sequence of Terriglobus saanensis type strain SP1PR4(T), an Acidobacteria from tundra soil.</title>
        <authorList>
            <person name="Rawat S.R."/>
            <person name="Mannisto M.K."/>
            <person name="Starovoytov V."/>
            <person name="Goodwin L."/>
            <person name="Nolan M."/>
            <person name="Hauser L."/>
            <person name="Land M."/>
            <person name="Davenport K.W."/>
            <person name="Woyke T."/>
            <person name="Haggblom M.M."/>
        </authorList>
    </citation>
    <scope>NUCLEOTIDE SEQUENCE</scope>
    <source>
        <strain evidence="4">ATCC BAA-1853 / DSM 23119 / SP1PR4</strain>
    </source>
</reference>
<dbReference type="InterPro" id="IPR035992">
    <property type="entry name" value="Ricin_B-like_lectins"/>
</dbReference>
<dbReference type="Pfam" id="PF14200">
    <property type="entry name" value="RicinB_lectin_2"/>
    <property type="match status" value="2"/>
</dbReference>
<evidence type="ECO:0000256" key="1">
    <source>
        <dbReference type="SAM" id="SignalP"/>
    </source>
</evidence>
<dbReference type="GO" id="GO:0030246">
    <property type="term" value="F:carbohydrate binding"/>
    <property type="evidence" value="ECO:0007669"/>
    <property type="project" value="UniProtKB-KW"/>
</dbReference>
<keyword evidence="1" id="KW-0732">Signal</keyword>
<dbReference type="InterPro" id="IPR018391">
    <property type="entry name" value="PQQ_b-propeller_rpt"/>
</dbReference>
<dbReference type="Gene3D" id="2.80.10.50">
    <property type="match status" value="3"/>
</dbReference>